<proteinExistence type="predicted"/>
<keyword evidence="3" id="KW-0862">Zinc</keyword>
<name>A0A9P5YHF8_9AGAR</name>
<dbReference type="GO" id="GO:0006325">
    <property type="term" value="P:chromatin organization"/>
    <property type="evidence" value="ECO:0007669"/>
    <property type="project" value="UniProtKB-KW"/>
</dbReference>
<organism evidence="6 7">
    <name type="scientific">Collybia nuda</name>
    <dbReference type="NCBI Taxonomy" id="64659"/>
    <lineage>
        <taxon>Eukaryota</taxon>
        <taxon>Fungi</taxon>
        <taxon>Dikarya</taxon>
        <taxon>Basidiomycota</taxon>
        <taxon>Agaricomycotina</taxon>
        <taxon>Agaricomycetes</taxon>
        <taxon>Agaricomycetidae</taxon>
        <taxon>Agaricales</taxon>
        <taxon>Tricholomatineae</taxon>
        <taxon>Clitocybaceae</taxon>
        <taxon>Collybia</taxon>
    </lineage>
</organism>
<evidence type="ECO:0000256" key="3">
    <source>
        <dbReference type="ARBA" id="ARBA00022833"/>
    </source>
</evidence>
<evidence type="ECO:0000313" key="6">
    <source>
        <dbReference type="EMBL" id="KAF9468988.1"/>
    </source>
</evidence>
<keyword evidence="7" id="KW-1185">Reference proteome</keyword>
<keyword evidence="4" id="KW-0156">Chromatin regulator</keyword>
<dbReference type="OrthoDB" id="79252at2759"/>
<dbReference type="GO" id="GO:0008270">
    <property type="term" value="F:zinc ion binding"/>
    <property type="evidence" value="ECO:0007669"/>
    <property type="project" value="UniProtKB-KW"/>
</dbReference>
<accession>A0A9P5YHF8</accession>
<dbReference type="SMART" id="SM00249">
    <property type="entry name" value="PHD"/>
    <property type="match status" value="1"/>
</dbReference>
<feature type="domain" description="Zinc finger PHD-type" evidence="5">
    <location>
        <begin position="15"/>
        <end position="60"/>
    </location>
</feature>
<sequence length="167" mass="18870">MAHSVPATARPQMIRCLCGFSSYDGFTIMCDKCARWCHAVCFDITARADVPDNWKCWICLPRPGINKNKAVVLQTARQALFETELRERQLKVIALVPSLEVLASVVMDSFSKLSQIKASPEGCKILVNQCLILLLVIYNTPTPRVDRQDEILSFVVFPMHQTCRMHS</sequence>
<evidence type="ECO:0000259" key="5">
    <source>
        <dbReference type="SMART" id="SM00249"/>
    </source>
</evidence>
<reference evidence="6" key="1">
    <citation type="submission" date="2020-11" db="EMBL/GenBank/DDBJ databases">
        <authorList>
            <consortium name="DOE Joint Genome Institute"/>
            <person name="Ahrendt S."/>
            <person name="Riley R."/>
            <person name="Andreopoulos W."/>
            <person name="Labutti K."/>
            <person name="Pangilinan J."/>
            <person name="Ruiz-Duenas F.J."/>
            <person name="Barrasa J.M."/>
            <person name="Sanchez-Garcia M."/>
            <person name="Camarero S."/>
            <person name="Miyauchi S."/>
            <person name="Serrano A."/>
            <person name="Linde D."/>
            <person name="Babiker R."/>
            <person name="Drula E."/>
            <person name="Ayuso-Fernandez I."/>
            <person name="Pacheco R."/>
            <person name="Padilla G."/>
            <person name="Ferreira P."/>
            <person name="Barriuso J."/>
            <person name="Kellner H."/>
            <person name="Castanera R."/>
            <person name="Alfaro M."/>
            <person name="Ramirez L."/>
            <person name="Pisabarro A.G."/>
            <person name="Kuo A."/>
            <person name="Tritt A."/>
            <person name="Lipzen A."/>
            <person name="He G."/>
            <person name="Yan M."/>
            <person name="Ng V."/>
            <person name="Cullen D."/>
            <person name="Martin F."/>
            <person name="Rosso M.-N."/>
            <person name="Henrissat B."/>
            <person name="Hibbett D."/>
            <person name="Martinez A.T."/>
            <person name="Grigoriev I.V."/>
        </authorList>
    </citation>
    <scope>NUCLEOTIDE SEQUENCE</scope>
    <source>
        <strain evidence="6">CBS 247.69</strain>
    </source>
</reference>
<dbReference type="Proteomes" id="UP000807353">
    <property type="component" value="Unassembled WGS sequence"/>
</dbReference>
<protein>
    <recommendedName>
        <fullName evidence="5">Zinc finger PHD-type domain-containing protein</fullName>
    </recommendedName>
</protein>
<dbReference type="InterPro" id="IPR011011">
    <property type="entry name" value="Znf_FYVE_PHD"/>
</dbReference>
<evidence type="ECO:0000313" key="7">
    <source>
        <dbReference type="Proteomes" id="UP000807353"/>
    </source>
</evidence>
<dbReference type="PANTHER" id="PTHR46462">
    <property type="entry name" value="UPSET, ISOFORM A"/>
    <property type="match status" value="1"/>
</dbReference>
<dbReference type="SUPFAM" id="SSF57903">
    <property type="entry name" value="FYVE/PHD zinc finger"/>
    <property type="match status" value="1"/>
</dbReference>
<dbReference type="Pfam" id="PF20826">
    <property type="entry name" value="PHD_5"/>
    <property type="match status" value="1"/>
</dbReference>
<dbReference type="InterPro" id="IPR013083">
    <property type="entry name" value="Znf_RING/FYVE/PHD"/>
</dbReference>
<dbReference type="InterPro" id="IPR001965">
    <property type="entry name" value="Znf_PHD"/>
</dbReference>
<dbReference type="PANTHER" id="PTHR46462:SF3">
    <property type="entry name" value="UPSET, ISOFORM A"/>
    <property type="match status" value="1"/>
</dbReference>
<dbReference type="GO" id="GO:0006355">
    <property type="term" value="P:regulation of DNA-templated transcription"/>
    <property type="evidence" value="ECO:0007669"/>
    <property type="project" value="TreeGrafter"/>
</dbReference>
<keyword evidence="2" id="KW-0863">Zinc-finger</keyword>
<evidence type="ECO:0000256" key="1">
    <source>
        <dbReference type="ARBA" id="ARBA00022723"/>
    </source>
</evidence>
<dbReference type="Gene3D" id="3.30.40.10">
    <property type="entry name" value="Zinc/RING finger domain, C3HC4 (zinc finger)"/>
    <property type="match status" value="1"/>
</dbReference>
<dbReference type="EMBL" id="MU150231">
    <property type="protein sequence ID" value="KAF9468988.1"/>
    <property type="molecule type" value="Genomic_DNA"/>
</dbReference>
<comment type="caution">
    <text evidence="6">The sequence shown here is derived from an EMBL/GenBank/DDBJ whole genome shotgun (WGS) entry which is preliminary data.</text>
</comment>
<evidence type="ECO:0000256" key="2">
    <source>
        <dbReference type="ARBA" id="ARBA00022771"/>
    </source>
</evidence>
<evidence type="ECO:0000256" key="4">
    <source>
        <dbReference type="ARBA" id="ARBA00022853"/>
    </source>
</evidence>
<gene>
    <name evidence="6" type="ORF">BDZ94DRAFT_559724</name>
</gene>
<dbReference type="GO" id="GO:0034967">
    <property type="term" value="C:Set3 complex"/>
    <property type="evidence" value="ECO:0007669"/>
    <property type="project" value="TreeGrafter"/>
</dbReference>
<dbReference type="GO" id="GO:0070210">
    <property type="term" value="C:Rpd3L-Expanded complex"/>
    <property type="evidence" value="ECO:0007669"/>
    <property type="project" value="TreeGrafter"/>
</dbReference>
<dbReference type="AlphaFoldDB" id="A0A9P5YHF8"/>
<keyword evidence="1" id="KW-0479">Metal-binding</keyword>